<sequence>MDKHQQIIDWLRLMGFDSEIPESLSSICNHSTAFIWDQLMQNGKPKHEVDSLRNNIIIRRLKTQPLNKQDEFSYPIKEIDLYIKRQSLENMLIEKLKGKIKENEERKYILDKKCKMLEKSIQEAEETLTCSKNLTPVELEENPNTREITVRNPS</sequence>
<proteinExistence type="predicted"/>
<dbReference type="Proteomes" id="UP001162164">
    <property type="component" value="Unassembled WGS sequence"/>
</dbReference>
<protein>
    <recommendedName>
        <fullName evidence="3">HAUS augmin-like complex subunit 1</fullName>
    </recommendedName>
</protein>
<evidence type="ECO:0000313" key="2">
    <source>
        <dbReference type="Proteomes" id="UP001162164"/>
    </source>
</evidence>
<reference evidence="1" key="1">
    <citation type="journal article" date="2023" name="Insect Mol. Biol.">
        <title>Genome sequencing provides insights into the evolution of gene families encoding plant cell wall-degrading enzymes in longhorned beetles.</title>
        <authorList>
            <person name="Shin N.R."/>
            <person name="Okamura Y."/>
            <person name="Kirsch R."/>
            <person name="Pauchet Y."/>
        </authorList>
    </citation>
    <scope>NUCLEOTIDE SEQUENCE</scope>
    <source>
        <strain evidence="1">MMC_N1</strain>
    </source>
</reference>
<keyword evidence="2" id="KW-1185">Reference proteome</keyword>
<gene>
    <name evidence="1" type="ORF">NQ317_001441</name>
</gene>
<name>A0ABQ9JN02_9CUCU</name>
<accession>A0ABQ9JN02</accession>
<evidence type="ECO:0000313" key="1">
    <source>
        <dbReference type="EMBL" id="KAJ8978969.1"/>
    </source>
</evidence>
<comment type="caution">
    <text evidence="1">The sequence shown here is derived from an EMBL/GenBank/DDBJ whole genome shotgun (WGS) entry which is preliminary data.</text>
</comment>
<evidence type="ECO:0008006" key="3">
    <source>
        <dbReference type="Google" id="ProtNLM"/>
    </source>
</evidence>
<organism evidence="1 2">
    <name type="scientific">Molorchus minor</name>
    <dbReference type="NCBI Taxonomy" id="1323400"/>
    <lineage>
        <taxon>Eukaryota</taxon>
        <taxon>Metazoa</taxon>
        <taxon>Ecdysozoa</taxon>
        <taxon>Arthropoda</taxon>
        <taxon>Hexapoda</taxon>
        <taxon>Insecta</taxon>
        <taxon>Pterygota</taxon>
        <taxon>Neoptera</taxon>
        <taxon>Endopterygota</taxon>
        <taxon>Coleoptera</taxon>
        <taxon>Polyphaga</taxon>
        <taxon>Cucujiformia</taxon>
        <taxon>Chrysomeloidea</taxon>
        <taxon>Cerambycidae</taxon>
        <taxon>Lamiinae</taxon>
        <taxon>Monochamini</taxon>
        <taxon>Molorchus</taxon>
    </lineage>
</organism>
<dbReference type="EMBL" id="JAPWTJ010000386">
    <property type="protein sequence ID" value="KAJ8978969.1"/>
    <property type="molecule type" value="Genomic_DNA"/>
</dbReference>